<protein>
    <submittedName>
        <fullName evidence="1">Uncharacterized protein</fullName>
    </submittedName>
</protein>
<accession>A0ACC3A4C2</accession>
<evidence type="ECO:0000313" key="2">
    <source>
        <dbReference type="Proteomes" id="UP001172386"/>
    </source>
</evidence>
<keyword evidence="2" id="KW-1185">Reference proteome</keyword>
<dbReference type="EMBL" id="JAPDRQ010000107">
    <property type="protein sequence ID" value="KAJ9655004.1"/>
    <property type="molecule type" value="Genomic_DNA"/>
</dbReference>
<comment type="caution">
    <text evidence="1">The sequence shown here is derived from an EMBL/GenBank/DDBJ whole genome shotgun (WGS) entry which is preliminary data.</text>
</comment>
<gene>
    <name evidence="1" type="ORF">H2198_006049</name>
</gene>
<sequence length="352" mass="39086">MRSPSLWYDETLNKVFRYGGWPYRTTNATPDMRTDLWSFQPGGRTIYWSREKNPAENGLSIGSSAPYGAAWTASDSVFYSLGGSINASLPSVLVKDFVQYDASTGTWSNTKTSIPGNSGFISQAQAVIAPNFGKQGYIVIVGGVNPPQKNNEFGSGTFLMNMSNVILYDVDSKTWYVQKATGDIPPPRTEFCVVGSASADRKTYELFIYGGMTNYTYDLNHPDDLGYLSVYTLSLPAFTWFRSPSNTTVRRCSHTCTILGKRQMMSFGGRLPSTRNAYGADPDPWASGLGIFDMTESAWKDHYDAAAEPYDRPDMVKGYYNNSYVEPVWSDPMLASTFEANSIFTTSTEFFT</sequence>
<reference evidence="1" key="1">
    <citation type="submission" date="2022-10" db="EMBL/GenBank/DDBJ databases">
        <title>Culturing micro-colonial fungi from biological soil crusts in the Mojave desert and describing Neophaeococcomyces mojavensis, and introducing the new genera and species Taxawa tesnikishii.</title>
        <authorList>
            <person name="Kurbessoian T."/>
            <person name="Stajich J.E."/>
        </authorList>
    </citation>
    <scope>NUCLEOTIDE SEQUENCE</scope>
    <source>
        <strain evidence="1">JES_112</strain>
    </source>
</reference>
<name>A0ACC3A4C2_9EURO</name>
<proteinExistence type="predicted"/>
<organism evidence="1 2">
    <name type="scientific">Neophaeococcomyces mojaviensis</name>
    <dbReference type="NCBI Taxonomy" id="3383035"/>
    <lineage>
        <taxon>Eukaryota</taxon>
        <taxon>Fungi</taxon>
        <taxon>Dikarya</taxon>
        <taxon>Ascomycota</taxon>
        <taxon>Pezizomycotina</taxon>
        <taxon>Eurotiomycetes</taxon>
        <taxon>Chaetothyriomycetidae</taxon>
        <taxon>Chaetothyriales</taxon>
        <taxon>Chaetothyriales incertae sedis</taxon>
        <taxon>Neophaeococcomyces</taxon>
    </lineage>
</organism>
<evidence type="ECO:0000313" key="1">
    <source>
        <dbReference type="EMBL" id="KAJ9655004.1"/>
    </source>
</evidence>
<dbReference type="Proteomes" id="UP001172386">
    <property type="component" value="Unassembled WGS sequence"/>
</dbReference>